<protein>
    <submittedName>
        <fullName evidence="1">Uncharacterized protein</fullName>
    </submittedName>
</protein>
<evidence type="ECO:0000313" key="2">
    <source>
        <dbReference type="Proteomes" id="UP001320972"/>
    </source>
</evidence>
<dbReference type="RefSeq" id="WP_338006733.1">
    <property type="nucleotide sequence ID" value="NZ_JAOPKB010000001.1"/>
</dbReference>
<reference evidence="1 2" key="1">
    <citation type="submission" date="2022-09" db="EMBL/GenBank/DDBJ databases">
        <title>Enrichment on poylsaccharides allowed isolation of novel metabolic and taxonomic groups of Haloarchaea.</title>
        <authorList>
            <person name="Sorokin D.Y."/>
            <person name="Elcheninov A.G."/>
            <person name="Khizhniak T.V."/>
            <person name="Kolganova T.V."/>
            <person name="Kublanov I.V."/>
        </authorList>
    </citation>
    <scope>NUCLEOTIDE SEQUENCE [LARGE SCALE GENOMIC DNA]</scope>
    <source>
        <strain evidence="1 2">AArc-m2/3/4</strain>
    </source>
</reference>
<organism evidence="1 2">
    <name type="scientific">Natronoglomus mannanivorans</name>
    <dbReference type="NCBI Taxonomy" id="2979990"/>
    <lineage>
        <taxon>Archaea</taxon>
        <taxon>Methanobacteriati</taxon>
        <taxon>Methanobacteriota</taxon>
        <taxon>Stenosarchaea group</taxon>
        <taxon>Halobacteria</taxon>
        <taxon>Halobacteriales</taxon>
        <taxon>Natrialbaceae</taxon>
        <taxon>Natronoglomus</taxon>
    </lineage>
</organism>
<comment type="caution">
    <text evidence="1">The sequence shown here is derived from an EMBL/GenBank/DDBJ whole genome shotgun (WGS) entry which is preliminary data.</text>
</comment>
<name>A0ABT2Q8P1_9EURY</name>
<evidence type="ECO:0000313" key="1">
    <source>
        <dbReference type="EMBL" id="MCU4971298.1"/>
    </source>
</evidence>
<keyword evidence="2" id="KW-1185">Reference proteome</keyword>
<sequence length="105" mass="11965">MPIDASVFERGEERYSIEDEIVHLLQENSDTAYNVYEITTQVMEPGWSESNTDLSTDYAEYVGCFLDLATVNSILDQLVDDGMVERRILDDGDGERSYYRAPVGR</sequence>
<accession>A0ABT2Q8P1</accession>
<dbReference type="Proteomes" id="UP001320972">
    <property type="component" value="Unassembled WGS sequence"/>
</dbReference>
<dbReference type="EMBL" id="JAOPKB010000001">
    <property type="protein sequence ID" value="MCU4971298.1"/>
    <property type="molecule type" value="Genomic_DNA"/>
</dbReference>
<proteinExistence type="predicted"/>
<gene>
    <name evidence="1" type="ORF">OB955_00905</name>
</gene>